<keyword evidence="4 5" id="KW-0378">Hydrolase</keyword>
<dbReference type="Proteomes" id="UP000264310">
    <property type="component" value="Unassembled WGS sequence"/>
</dbReference>
<accession>A0A371X8D5</accession>
<dbReference type="PANTHER" id="PTHR47268:SF4">
    <property type="entry name" value="ACYLPHOSPHATASE"/>
    <property type="match status" value="1"/>
</dbReference>
<evidence type="ECO:0000256" key="1">
    <source>
        <dbReference type="ARBA" id="ARBA00005614"/>
    </source>
</evidence>
<dbReference type="Gene3D" id="3.30.70.100">
    <property type="match status" value="1"/>
</dbReference>
<organism evidence="8 9">
    <name type="scientific">Fulvimarina endophytica</name>
    <dbReference type="NCBI Taxonomy" id="2293836"/>
    <lineage>
        <taxon>Bacteria</taxon>
        <taxon>Pseudomonadati</taxon>
        <taxon>Pseudomonadota</taxon>
        <taxon>Alphaproteobacteria</taxon>
        <taxon>Hyphomicrobiales</taxon>
        <taxon>Aurantimonadaceae</taxon>
        <taxon>Fulvimarina</taxon>
    </lineage>
</organism>
<reference evidence="8 9" key="1">
    <citation type="submission" date="2018-08" db="EMBL/GenBank/DDBJ databases">
        <title>Fulvimarina sp. 85, whole genome shotgun sequence.</title>
        <authorList>
            <person name="Tuo L."/>
        </authorList>
    </citation>
    <scope>NUCLEOTIDE SEQUENCE [LARGE SCALE GENOMIC DNA]</scope>
    <source>
        <strain evidence="8 9">85</strain>
    </source>
</reference>
<dbReference type="PROSITE" id="PS00150">
    <property type="entry name" value="ACYLPHOSPHATASE_1"/>
    <property type="match status" value="1"/>
</dbReference>
<dbReference type="PANTHER" id="PTHR47268">
    <property type="entry name" value="ACYLPHOSPHATASE"/>
    <property type="match status" value="1"/>
</dbReference>
<dbReference type="OrthoDB" id="9808093at2"/>
<dbReference type="Pfam" id="PF00708">
    <property type="entry name" value="Acylphosphatase"/>
    <property type="match status" value="1"/>
</dbReference>
<dbReference type="PROSITE" id="PS51160">
    <property type="entry name" value="ACYLPHOSPHATASE_3"/>
    <property type="match status" value="1"/>
</dbReference>
<comment type="catalytic activity">
    <reaction evidence="3 4 5">
        <text>an acyl phosphate + H2O = a carboxylate + phosphate + H(+)</text>
        <dbReference type="Rhea" id="RHEA:14965"/>
        <dbReference type="ChEBI" id="CHEBI:15377"/>
        <dbReference type="ChEBI" id="CHEBI:15378"/>
        <dbReference type="ChEBI" id="CHEBI:29067"/>
        <dbReference type="ChEBI" id="CHEBI:43474"/>
        <dbReference type="ChEBI" id="CHEBI:59918"/>
        <dbReference type="EC" id="3.6.1.7"/>
    </reaction>
</comment>
<keyword evidence="9" id="KW-1185">Reference proteome</keyword>
<dbReference type="EC" id="3.6.1.7" evidence="2 4"/>
<evidence type="ECO:0000259" key="7">
    <source>
        <dbReference type="PROSITE" id="PS51160"/>
    </source>
</evidence>
<sequence>MAQERIRVLVHGRVQGVGFRAWTRQAAEMRRLTGWCRNRSSGAVEVLAAGASEDLRRFLADLEEGPSLAAVDRVERIDIGEDGGEDFAVLENFEIRPTA</sequence>
<dbReference type="PROSITE" id="PS00151">
    <property type="entry name" value="ACYLPHOSPHATASE_2"/>
    <property type="match status" value="1"/>
</dbReference>
<comment type="caution">
    <text evidence="8">The sequence shown here is derived from an EMBL/GenBank/DDBJ whole genome shotgun (WGS) entry which is preliminary data.</text>
</comment>
<dbReference type="InterPro" id="IPR017968">
    <property type="entry name" value="Acylphosphatase_CS"/>
</dbReference>
<evidence type="ECO:0000256" key="3">
    <source>
        <dbReference type="ARBA" id="ARBA00047645"/>
    </source>
</evidence>
<evidence type="ECO:0000256" key="2">
    <source>
        <dbReference type="ARBA" id="ARBA00012150"/>
    </source>
</evidence>
<gene>
    <name evidence="8" type="ORF">DYI37_04445</name>
</gene>
<comment type="similarity">
    <text evidence="1 6">Belongs to the acylphosphatase family.</text>
</comment>
<evidence type="ECO:0000256" key="4">
    <source>
        <dbReference type="PROSITE-ProRule" id="PRU00520"/>
    </source>
</evidence>
<evidence type="ECO:0000313" key="9">
    <source>
        <dbReference type="Proteomes" id="UP000264310"/>
    </source>
</evidence>
<dbReference type="InterPro" id="IPR036046">
    <property type="entry name" value="Acylphosphatase-like_dom_sf"/>
</dbReference>
<feature type="active site" evidence="4">
    <location>
        <position position="38"/>
    </location>
</feature>
<dbReference type="AlphaFoldDB" id="A0A371X8D5"/>
<protein>
    <recommendedName>
        <fullName evidence="2 4">Acylphosphatase</fullName>
        <ecNumber evidence="2 4">3.6.1.7</ecNumber>
    </recommendedName>
</protein>
<proteinExistence type="inferred from homology"/>
<name>A0A371X8D5_9HYPH</name>
<evidence type="ECO:0000256" key="6">
    <source>
        <dbReference type="RuleBase" id="RU004168"/>
    </source>
</evidence>
<dbReference type="RefSeq" id="WP_116682391.1">
    <property type="nucleotide sequence ID" value="NZ_QURL01000002.1"/>
</dbReference>
<feature type="active site" evidence="4">
    <location>
        <position position="20"/>
    </location>
</feature>
<dbReference type="InterPro" id="IPR001792">
    <property type="entry name" value="Acylphosphatase-like_dom"/>
</dbReference>
<dbReference type="EMBL" id="QURL01000002">
    <property type="protein sequence ID" value="RFC65495.1"/>
    <property type="molecule type" value="Genomic_DNA"/>
</dbReference>
<dbReference type="SUPFAM" id="SSF54975">
    <property type="entry name" value="Acylphosphatase/BLUF domain-like"/>
    <property type="match status" value="1"/>
</dbReference>
<evidence type="ECO:0000313" key="8">
    <source>
        <dbReference type="EMBL" id="RFC65495.1"/>
    </source>
</evidence>
<dbReference type="InterPro" id="IPR020456">
    <property type="entry name" value="Acylphosphatase"/>
</dbReference>
<feature type="domain" description="Acylphosphatase-like" evidence="7">
    <location>
        <begin position="5"/>
        <end position="97"/>
    </location>
</feature>
<dbReference type="GO" id="GO:0003998">
    <property type="term" value="F:acylphosphatase activity"/>
    <property type="evidence" value="ECO:0007669"/>
    <property type="project" value="UniProtKB-EC"/>
</dbReference>
<evidence type="ECO:0000256" key="5">
    <source>
        <dbReference type="RuleBase" id="RU000553"/>
    </source>
</evidence>